<comment type="caution">
    <text evidence="1">The sequence shown here is derived from an EMBL/GenBank/DDBJ whole genome shotgun (WGS) entry which is preliminary data.</text>
</comment>
<dbReference type="InterPro" id="IPR027417">
    <property type="entry name" value="P-loop_NTPase"/>
</dbReference>
<evidence type="ECO:0000313" key="2">
    <source>
        <dbReference type="Proteomes" id="UP000239415"/>
    </source>
</evidence>
<dbReference type="Proteomes" id="UP000239415">
    <property type="component" value="Unassembled WGS sequence"/>
</dbReference>
<proteinExistence type="predicted"/>
<dbReference type="PANTHER" id="PTHR19959:SF119">
    <property type="entry name" value="FUNGAL LIPASE-LIKE DOMAIN-CONTAINING PROTEIN"/>
    <property type="match status" value="1"/>
</dbReference>
<dbReference type="AlphaFoldDB" id="A0A2T0JEH5"/>
<dbReference type="Gene3D" id="1.25.40.10">
    <property type="entry name" value="Tetratricopeptide repeat domain"/>
    <property type="match status" value="4"/>
</dbReference>
<dbReference type="Pfam" id="PF13374">
    <property type="entry name" value="TPR_10"/>
    <property type="match status" value="5"/>
</dbReference>
<dbReference type="OrthoDB" id="3218567at2"/>
<dbReference type="SUPFAM" id="SSF48452">
    <property type="entry name" value="TPR-like"/>
    <property type="match status" value="4"/>
</dbReference>
<organism evidence="1 2">
    <name type="scientific">Actinoplanes italicus</name>
    <dbReference type="NCBI Taxonomy" id="113567"/>
    <lineage>
        <taxon>Bacteria</taxon>
        <taxon>Bacillati</taxon>
        <taxon>Actinomycetota</taxon>
        <taxon>Actinomycetes</taxon>
        <taxon>Micromonosporales</taxon>
        <taxon>Micromonosporaceae</taxon>
        <taxon>Actinoplanes</taxon>
    </lineage>
</organism>
<sequence length="1077" mass="114324">MGPGQTVDAVAGFGYGVVGADIHAFGDGMPLYVLRNRAVEPPAESAWLREMPSRMLNARFAVVGFTGRSRELAGLDSWRRSGPRLSAFWLHGPGGAGKSRLAAQAAEQAAADGWKVITAAPGTGSVLPPPGSQDLRSGDAPGVLLIVDYADRWPPSHLAWLLRNTLLHQVGPTVRVLLLSRTADVPTVLHNEVDRVAVRPLSPLATGGDDRTLMFTAARDDFAVHYGIDPAAVRPPPLADADFGLTLAVHMAALVAVDTHATGAAAGSAKRGTVAGLTIHLLDRENQHWATRPMRTSPRAMNRTVYTAALTGATHRRDGVRVLDLAAVPGDPGQVLADHTLLYPAANGTEQVLEPLLPDRLAEDFLALTLPGHTTDYPGQPWAAGTAAAVLTAGPARPLIFLIAATTRWAHVGATLLYPLVLDRPDLVVAAGSPALTGLAGLADVPVAVLEAVEALLPEGRHIDLDVGAAAITAALTRHRLARTRDRAERARLHHTLAWRLANAGGYGRAVASSRWAVTLRRELARTDSGHLPGLAASLNNLANQLYAAGRPDQAVRAGREAIRILRGLPADHRPELATALNNLGALLAGQGRRAAALRAGEEAVAIRRHLPDTDPAELAGALNNLAGRLAAVGRRADALAPGLESIELRRRLVRADRTAHLPDLASSLNNVAVWLAGLDRLRESHAATEEAAELYRELARLNPGAYRTDLASCLNNLGVLLTNLGHRREALEPSLEAVDIRRQLARANPNRHLADLAAPLNNLSILLAEQGRHEDALALAREAVDLYRDLVKVNSTAHTPDLAMSLTTLAARLSECGFPDEGLPLCAEAAALYRELFATEPDAWLPDLASAVHTLGVLLSEVGRPAEARAASAEAVDLRRALGRRAELGQSLTVLAAVLSENGEHAAALPAAEEATEIYQALTDEDPVAHRADLASALTNLGIMQWEYGHRARGVATTRSSAAEYRALGGHPADLAGALNNLGSMLSDLGRHTAALSAAREAVEIYRALTDPADLAMALGTYATACARSGRHRVEGRRAADEAVRLYERLAARRPEAFGHSLESARQTRDMLLRHS</sequence>
<reference evidence="1 2" key="1">
    <citation type="submission" date="2018-03" db="EMBL/GenBank/DDBJ databases">
        <title>Genomic Encyclopedia of Archaeal and Bacterial Type Strains, Phase II (KMG-II): from individual species to whole genera.</title>
        <authorList>
            <person name="Goeker M."/>
        </authorList>
    </citation>
    <scope>NUCLEOTIDE SEQUENCE [LARGE SCALE GENOMIC DNA]</scope>
    <source>
        <strain evidence="1 2">DSM 43146</strain>
    </source>
</reference>
<protein>
    <submittedName>
        <fullName evidence="1">Tetratricopeptide repeat protein</fullName>
    </submittedName>
</protein>
<name>A0A2T0JEH5_9ACTN</name>
<dbReference type="InterPro" id="IPR011990">
    <property type="entry name" value="TPR-like_helical_dom_sf"/>
</dbReference>
<dbReference type="SMART" id="SM00028">
    <property type="entry name" value="TPR"/>
    <property type="match status" value="7"/>
</dbReference>
<accession>A0A2T0JEH5</accession>
<dbReference type="RefSeq" id="WP_106331048.1">
    <property type="nucleotide sequence ID" value="NZ_BOMO01000186.1"/>
</dbReference>
<keyword evidence="2" id="KW-1185">Reference proteome</keyword>
<dbReference type="PANTHER" id="PTHR19959">
    <property type="entry name" value="KINESIN LIGHT CHAIN"/>
    <property type="match status" value="1"/>
</dbReference>
<gene>
    <name evidence="1" type="ORF">CLV67_14418</name>
</gene>
<evidence type="ECO:0000313" key="1">
    <source>
        <dbReference type="EMBL" id="PRX05994.1"/>
    </source>
</evidence>
<dbReference type="EMBL" id="PVMZ01000044">
    <property type="protein sequence ID" value="PRX05994.1"/>
    <property type="molecule type" value="Genomic_DNA"/>
</dbReference>
<dbReference type="Pfam" id="PF13424">
    <property type="entry name" value="TPR_12"/>
    <property type="match status" value="2"/>
</dbReference>
<dbReference type="InterPro" id="IPR019734">
    <property type="entry name" value="TPR_rpt"/>
</dbReference>
<dbReference type="SUPFAM" id="SSF52540">
    <property type="entry name" value="P-loop containing nucleoside triphosphate hydrolases"/>
    <property type="match status" value="1"/>
</dbReference>